<evidence type="ECO:0000256" key="4">
    <source>
        <dbReference type="ARBA" id="ARBA00022912"/>
    </source>
</evidence>
<comment type="similarity">
    <text evidence="1">Belongs to the low molecular weight phosphotyrosine protein phosphatase family.</text>
</comment>
<keyword evidence="8" id="KW-1185">Reference proteome</keyword>
<dbReference type="PANTHER" id="PTHR11717">
    <property type="entry name" value="LOW MOLECULAR WEIGHT PROTEIN TYROSINE PHOSPHATASE"/>
    <property type="match status" value="1"/>
</dbReference>
<dbReference type="InterPro" id="IPR017867">
    <property type="entry name" value="Tyr_phospatase_low_mol_wt"/>
</dbReference>
<evidence type="ECO:0000313" key="7">
    <source>
        <dbReference type="EMBL" id="GED05260.1"/>
    </source>
</evidence>
<gene>
    <name evidence="7" type="ORF">AUR04nite_07920</name>
</gene>
<dbReference type="SUPFAM" id="SSF52788">
    <property type="entry name" value="Phosphotyrosine protein phosphatases I"/>
    <property type="match status" value="1"/>
</dbReference>
<keyword evidence="4" id="KW-0904">Protein phosphatase</keyword>
<dbReference type="InterPro" id="IPR023485">
    <property type="entry name" value="Ptyr_pPase"/>
</dbReference>
<evidence type="ECO:0000256" key="5">
    <source>
        <dbReference type="PIRSR" id="PIRSR617867-1"/>
    </source>
</evidence>
<protein>
    <recommendedName>
        <fullName evidence="2">protein-tyrosine-phosphatase</fullName>
        <ecNumber evidence="2">3.1.3.48</ecNumber>
    </recommendedName>
</protein>
<dbReference type="Gene3D" id="3.40.50.2300">
    <property type="match status" value="1"/>
</dbReference>
<evidence type="ECO:0000259" key="6">
    <source>
        <dbReference type="SMART" id="SM00226"/>
    </source>
</evidence>
<dbReference type="InterPro" id="IPR050438">
    <property type="entry name" value="LMW_PTPase"/>
</dbReference>
<dbReference type="EMBL" id="BJNY01000004">
    <property type="protein sequence ID" value="GED05260.1"/>
    <property type="molecule type" value="Genomic_DNA"/>
</dbReference>
<dbReference type="EC" id="3.1.3.48" evidence="2"/>
<evidence type="ECO:0000256" key="3">
    <source>
        <dbReference type="ARBA" id="ARBA00022801"/>
    </source>
</evidence>
<dbReference type="SMART" id="SM00226">
    <property type="entry name" value="LMWPc"/>
    <property type="match status" value="1"/>
</dbReference>
<dbReference type="GO" id="GO:0004725">
    <property type="term" value="F:protein tyrosine phosphatase activity"/>
    <property type="evidence" value="ECO:0007669"/>
    <property type="project" value="UniProtKB-EC"/>
</dbReference>
<dbReference type="InterPro" id="IPR036196">
    <property type="entry name" value="Ptyr_pPase_sf"/>
</dbReference>
<evidence type="ECO:0000256" key="2">
    <source>
        <dbReference type="ARBA" id="ARBA00013064"/>
    </source>
</evidence>
<accession>A0A4Y4DNS5</accession>
<evidence type="ECO:0000256" key="1">
    <source>
        <dbReference type="ARBA" id="ARBA00011063"/>
    </source>
</evidence>
<dbReference type="Pfam" id="PF01451">
    <property type="entry name" value="LMWPc"/>
    <property type="match status" value="1"/>
</dbReference>
<dbReference type="Proteomes" id="UP000316612">
    <property type="component" value="Unassembled WGS sequence"/>
</dbReference>
<keyword evidence="3" id="KW-0378">Hydrolase</keyword>
<comment type="caution">
    <text evidence="7">The sequence shown here is derived from an EMBL/GenBank/DDBJ whole genome shotgun (WGS) entry which is preliminary data.</text>
</comment>
<feature type="domain" description="Phosphotyrosine protein phosphatase I" evidence="6">
    <location>
        <begin position="5"/>
        <end position="138"/>
    </location>
</feature>
<evidence type="ECO:0000313" key="8">
    <source>
        <dbReference type="Proteomes" id="UP000316612"/>
    </source>
</evidence>
<reference evidence="7 8" key="1">
    <citation type="submission" date="2019-06" db="EMBL/GenBank/DDBJ databases">
        <title>Whole genome shotgun sequence of Glutamicibacter uratoxydans NBRC 15515.</title>
        <authorList>
            <person name="Hosoyama A."/>
            <person name="Uohara A."/>
            <person name="Ohji S."/>
            <person name="Ichikawa N."/>
        </authorList>
    </citation>
    <scope>NUCLEOTIDE SEQUENCE [LARGE SCALE GENOMIC DNA]</scope>
    <source>
        <strain evidence="7 8">NBRC 15515</strain>
    </source>
</reference>
<organism evidence="7 8">
    <name type="scientific">Glutamicibacter uratoxydans</name>
    <name type="common">Arthrobacter uratoxydans</name>
    <dbReference type="NCBI Taxonomy" id="43667"/>
    <lineage>
        <taxon>Bacteria</taxon>
        <taxon>Bacillati</taxon>
        <taxon>Actinomycetota</taxon>
        <taxon>Actinomycetes</taxon>
        <taxon>Micrococcales</taxon>
        <taxon>Micrococcaceae</taxon>
        <taxon>Glutamicibacter</taxon>
    </lineage>
</organism>
<name>A0A4Y4DNS5_GLUUR</name>
<feature type="active site" description="Proton donor" evidence="5">
    <location>
        <position position="112"/>
    </location>
</feature>
<dbReference type="PRINTS" id="PR00719">
    <property type="entry name" value="LMWPTPASE"/>
</dbReference>
<dbReference type="AlphaFoldDB" id="A0A4Y4DNS5"/>
<dbReference type="PANTHER" id="PTHR11717:SF7">
    <property type="entry name" value="LOW MOLECULAR WEIGHT PHOSPHOTYROSINE PROTEIN PHOSPHATASE"/>
    <property type="match status" value="1"/>
</dbReference>
<sequence>MLKNALADAEVTAVEVRSRAVTDGEVGNGIDPRAASTLRAHGLDASAHVATQLTADELADMDLVLAMDTDHFEDLVPVLADIDPSERPMLRMFRSFDQVAASEPHENQGVYDPWYGDAGDFRETWKLVAASLPALVDYVRSNIASRGNR</sequence>
<proteinExistence type="inferred from homology"/>